<dbReference type="Gene3D" id="1.25.40.10">
    <property type="entry name" value="Tetratricopeptide repeat domain"/>
    <property type="match status" value="1"/>
</dbReference>
<dbReference type="GO" id="GO:0006626">
    <property type="term" value="P:protein targeting to mitochondrion"/>
    <property type="evidence" value="ECO:0007669"/>
    <property type="project" value="TreeGrafter"/>
</dbReference>
<dbReference type="Pfam" id="PF13181">
    <property type="entry name" value="TPR_8"/>
    <property type="match status" value="1"/>
</dbReference>
<sequence length="346" mass="40479">MSTTDNFSDISECRPTSTNDYKETLMSKYKIPIMHFEFEYIEKCMDGRELEKILKVLRSGEEGYYPDLVKTTEQRLSILRPKSKLLRKIAPIIDKKDLNRDELEEISKDLESFVVNVSKNDEELLSRKANVKYNEVNIRCTIDAPDSKQIVKTNEKSIKSTDYGAWDKYDPDTELLKMELKEERERKQFLENRRSSIPKKSVSFNKFATEAEANFISDRERERGNEYFKSGNYEEALQCYTNSIQTKANVDNLNNRAVTFLKLEKYQDTLNDCNKVLSLEKDNLKALLRKAQALEKMLNFKEALECAETIIKNDPNNTKAQELASRVRENCYRQVNNTRMKIVELD</sequence>
<keyword evidence="3" id="KW-0677">Repeat</keyword>
<comment type="subcellular location">
    <subcellularLocation>
        <location evidence="1">Cytoplasm</location>
    </subcellularLocation>
</comment>
<dbReference type="SMART" id="SM00028">
    <property type="entry name" value="TPR"/>
    <property type="match status" value="3"/>
</dbReference>
<evidence type="ECO:0000256" key="5">
    <source>
        <dbReference type="PROSITE-ProRule" id="PRU00339"/>
    </source>
</evidence>
<evidence type="ECO:0000313" key="7">
    <source>
        <dbReference type="EMBL" id="CAH1115955.1"/>
    </source>
</evidence>
<dbReference type="PANTHER" id="PTHR45984:SF1">
    <property type="entry name" value="SPAG1 AXONEMAL DYNEIN ASSEMBLY FACTOR"/>
    <property type="match status" value="1"/>
</dbReference>
<dbReference type="InterPro" id="IPR011990">
    <property type="entry name" value="TPR-like_helical_dom_sf"/>
</dbReference>
<keyword evidence="6" id="KW-0175">Coiled coil</keyword>
<evidence type="ECO:0000256" key="4">
    <source>
        <dbReference type="ARBA" id="ARBA00022803"/>
    </source>
</evidence>
<feature type="coiled-coil region" evidence="6">
    <location>
        <begin position="274"/>
        <end position="304"/>
    </location>
</feature>
<evidence type="ECO:0000256" key="6">
    <source>
        <dbReference type="SAM" id="Coils"/>
    </source>
</evidence>
<dbReference type="InterPro" id="IPR019734">
    <property type="entry name" value="TPR_rpt"/>
</dbReference>
<reference evidence="7" key="2">
    <citation type="submission" date="2022-10" db="EMBL/GenBank/DDBJ databases">
        <authorList>
            <consortium name="ENA_rothamsted_submissions"/>
            <consortium name="culmorum"/>
            <person name="King R."/>
        </authorList>
    </citation>
    <scope>NUCLEOTIDE SEQUENCE</scope>
</reference>
<evidence type="ECO:0000256" key="2">
    <source>
        <dbReference type="ARBA" id="ARBA00022490"/>
    </source>
</evidence>
<evidence type="ECO:0000313" key="8">
    <source>
        <dbReference type="Proteomes" id="UP001153737"/>
    </source>
</evidence>
<keyword evidence="4 5" id="KW-0802">TPR repeat</keyword>
<dbReference type="Proteomes" id="UP001153737">
    <property type="component" value="Chromosome 1"/>
</dbReference>
<dbReference type="GO" id="GO:0005739">
    <property type="term" value="C:mitochondrion"/>
    <property type="evidence" value="ECO:0007669"/>
    <property type="project" value="TreeGrafter"/>
</dbReference>
<reference evidence="7" key="1">
    <citation type="submission" date="2022-01" db="EMBL/GenBank/DDBJ databases">
        <authorList>
            <person name="King R."/>
        </authorList>
    </citation>
    <scope>NUCLEOTIDE SEQUENCE</scope>
</reference>
<accession>A0A9P0GJL1</accession>
<dbReference type="EMBL" id="OU896707">
    <property type="protein sequence ID" value="CAH1115955.1"/>
    <property type="molecule type" value="Genomic_DNA"/>
</dbReference>
<dbReference type="GO" id="GO:0031072">
    <property type="term" value="F:heat shock protein binding"/>
    <property type="evidence" value="ECO:0007669"/>
    <property type="project" value="TreeGrafter"/>
</dbReference>
<feature type="repeat" description="TPR" evidence="5">
    <location>
        <begin position="217"/>
        <end position="250"/>
    </location>
</feature>
<proteinExistence type="predicted"/>
<dbReference type="PANTHER" id="PTHR45984">
    <property type="entry name" value="RNA (RNA) POLYMERASE II ASSOCIATED PROTEIN HOMOLOG"/>
    <property type="match status" value="1"/>
</dbReference>
<dbReference type="Pfam" id="PF14559">
    <property type="entry name" value="TPR_19"/>
    <property type="match status" value="1"/>
</dbReference>
<keyword evidence="8" id="KW-1185">Reference proteome</keyword>
<organism evidence="7 8">
    <name type="scientific">Phaedon cochleariae</name>
    <name type="common">Mustard beetle</name>
    <dbReference type="NCBI Taxonomy" id="80249"/>
    <lineage>
        <taxon>Eukaryota</taxon>
        <taxon>Metazoa</taxon>
        <taxon>Ecdysozoa</taxon>
        <taxon>Arthropoda</taxon>
        <taxon>Hexapoda</taxon>
        <taxon>Insecta</taxon>
        <taxon>Pterygota</taxon>
        <taxon>Neoptera</taxon>
        <taxon>Endopterygota</taxon>
        <taxon>Coleoptera</taxon>
        <taxon>Polyphaga</taxon>
        <taxon>Cucujiformia</taxon>
        <taxon>Chrysomeloidea</taxon>
        <taxon>Chrysomelidae</taxon>
        <taxon>Chrysomelinae</taxon>
        <taxon>Chrysomelini</taxon>
        <taxon>Phaedon</taxon>
    </lineage>
</organism>
<dbReference type="SUPFAM" id="SSF48452">
    <property type="entry name" value="TPR-like"/>
    <property type="match status" value="1"/>
</dbReference>
<keyword evidence="2" id="KW-0963">Cytoplasm</keyword>
<evidence type="ECO:0008006" key="9">
    <source>
        <dbReference type="Google" id="ProtNLM"/>
    </source>
</evidence>
<evidence type="ECO:0000256" key="3">
    <source>
        <dbReference type="ARBA" id="ARBA00022737"/>
    </source>
</evidence>
<protein>
    <recommendedName>
        <fullName evidence="9">Sperm-associated antigen 1</fullName>
    </recommendedName>
</protein>
<gene>
    <name evidence="7" type="ORF">PHAECO_LOCUS743</name>
</gene>
<dbReference type="InterPro" id="IPR051982">
    <property type="entry name" value="CiliaryAsmbly_MitoImport"/>
</dbReference>
<dbReference type="PROSITE" id="PS50005">
    <property type="entry name" value="TPR"/>
    <property type="match status" value="1"/>
</dbReference>
<dbReference type="AlphaFoldDB" id="A0A9P0GJL1"/>
<name>A0A9P0GJL1_PHACE</name>
<dbReference type="OrthoDB" id="2942533at2759"/>
<evidence type="ECO:0000256" key="1">
    <source>
        <dbReference type="ARBA" id="ARBA00004496"/>
    </source>
</evidence>
<dbReference type="GO" id="GO:0005829">
    <property type="term" value="C:cytosol"/>
    <property type="evidence" value="ECO:0007669"/>
    <property type="project" value="TreeGrafter"/>
</dbReference>